<accession>A0A8X7WDF1</accession>
<dbReference type="EMBL" id="JAAMPC010000002">
    <property type="protein sequence ID" value="KAG2328679.1"/>
    <property type="molecule type" value="Genomic_DNA"/>
</dbReference>
<protein>
    <submittedName>
        <fullName evidence="2">Uncharacterized protein</fullName>
    </submittedName>
</protein>
<gene>
    <name evidence="2" type="ORF">Bca52824_011407</name>
</gene>
<reference evidence="2 3" key="1">
    <citation type="submission" date="2020-02" db="EMBL/GenBank/DDBJ databases">
        <authorList>
            <person name="Ma Q."/>
            <person name="Huang Y."/>
            <person name="Song X."/>
            <person name="Pei D."/>
        </authorList>
    </citation>
    <scope>NUCLEOTIDE SEQUENCE [LARGE SCALE GENOMIC DNA]</scope>
    <source>
        <strain evidence="2">Sxm20200214</strain>
        <tissue evidence="2">Leaf</tissue>
    </source>
</reference>
<keyword evidence="3" id="KW-1185">Reference proteome</keyword>
<evidence type="ECO:0000256" key="1">
    <source>
        <dbReference type="SAM" id="MobiDB-lite"/>
    </source>
</evidence>
<comment type="caution">
    <text evidence="2">The sequence shown here is derived from an EMBL/GenBank/DDBJ whole genome shotgun (WGS) entry which is preliminary data.</text>
</comment>
<evidence type="ECO:0000313" key="2">
    <source>
        <dbReference type="EMBL" id="KAG2328679.1"/>
    </source>
</evidence>
<proteinExistence type="predicted"/>
<sequence length="91" mass="10353">MEEALNDPDSQETRGTGEHGQDCAVRVGHSRGHKEMDHCRQNRAISDFKLATKKLSKLGKYVRYALAVIEQLEMEKRSLAGKLSIKNNWLK</sequence>
<dbReference type="Proteomes" id="UP000886595">
    <property type="component" value="Unassembled WGS sequence"/>
</dbReference>
<feature type="compositionally biased region" description="Acidic residues" evidence="1">
    <location>
        <begin position="1"/>
        <end position="10"/>
    </location>
</feature>
<organism evidence="2 3">
    <name type="scientific">Brassica carinata</name>
    <name type="common">Ethiopian mustard</name>
    <name type="synonym">Abyssinian cabbage</name>
    <dbReference type="NCBI Taxonomy" id="52824"/>
    <lineage>
        <taxon>Eukaryota</taxon>
        <taxon>Viridiplantae</taxon>
        <taxon>Streptophyta</taxon>
        <taxon>Embryophyta</taxon>
        <taxon>Tracheophyta</taxon>
        <taxon>Spermatophyta</taxon>
        <taxon>Magnoliopsida</taxon>
        <taxon>eudicotyledons</taxon>
        <taxon>Gunneridae</taxon>
        <taxon>Pentapetalae</taxon>
        <taxon>rosids</taxon>
        <taxon>malvids</taxon>
        <taxon>Brassicales</taxon>
        <taxon>Brassicaceae</taxon>
        <taxon>Brassiceae</taxon>
        <taxon>Brassica</taxon>
    </lineage>
</organism>
<name>A0A8X7WDF1_BRACI</name>
<feature type="compositionally biased region" description="Basic and acidic residues" evidence="1">
    <location>
        <begin position="11"/>
        <end position="21"/>
    </location>
</feature>
<dbReference type="AlphaFoldDB" id="A0A8X7WDF1"/>
<feature type="region of interest" description="Disordered" evidence="1">
    <location>
        <begin position="1"/>
        <end position="23"/>
    </location>
</feature>
<evidence type="ECO:0000313" key="3">
    <source>
        <dbReference type="Proteomes" id="UP000886595"/>
    </source>
</evidence>